<evidence type="ECO:0000256" key="1">
    <source>
        <dbReference type="ARBA" id="ARBA00004459"/>
    </source>
</evidence>
<evidence type="ECO:0000313" key="9">
    <source>
        <dbReference type="EMBL" id="GGX72233.1"/>
    </source>
</evidence>
<comment type="subcellular location">
    <subcellularLocation>
        <location evidence="1">Cell outer membrane</location>
        <topology evidence="1">Lipid-anchor</topology>
    </subcellularLocation>
</comment>
<evidence type="ECO:0008006" key="11">
    <source>
        <dbReference type="Google" id="ProtNLM"/>
    </source>
</evidence>
<comment type="caution">
    <text evidence="9">The sequence shown here is derived from an EMBL/GenBank/DDBJ whole genome shotgun (WGS) entry which is preliminary data.</text>
</comment>
<keyword evidence="10" id="KW-1185">Reference proteome</keyword>
<feature type="region of interest" description="Disordered" evidence="7">
    <location>
        <begin position="35"/>
        <end position="77"/>
    </location>
</feature>
<dbReference type="AlphaFoldDB" id="A0A918NGX1"/>
<organism evidence="9 10">
    <name type="scientific">Litorimonas cladophorae</name>
    <dbReference type="NCBI Taxonomy" id="1220491"/>
    <lineage>
        <taxon>Bacteria</taxon>
        <taxon>Pseudomonadati</taxon>
        <taxon>Pseudomonadota</taxon>
        <taxon>Alphaproteobacteria</taxon>
        <taxon>Maricaulales</taxon>
        <taxon>Robiginitomaculaceae</taxon>
    </lineage>
</organism>
<keyword evidence="6" id="KW-0449">Lipoprotein</keyword>
<evidence type="ECO:0000256" key="7">
    <source>
        <dbReference type="SAM" id="MobiDB-lite"/>
    </source>
</evidence>
<evidence type="ECO:0000313" key="10">
    <source>
        <dbReference type="Proteomes" id="UP000600865"/>
    </source>
</evidence>
<feature type="chain" id="PRO_5037709588" description="Lipoprotein" evidence="8">
    <location>
        <begin position="28"/>
        <end position="77"/>
    </location>
</feature>
<gene>
    <name evidence="9" type="ORF">GCM10011309_23160</name>
</gene>
<feature type="compositionally biased region" description="Acidic residues" evidence="7">
    <location>
        <begin position="58"/>
        <end position="77"/>
    </location>
</feature>
<evidence type="ECO:0000256" key="4">
    <source>
        <dbReference type="ARBA" id="ARBA00023139"/>
    </source>
</evidence>
<dbReference type="Proteomes" id="UP000600865">
    <property type="component" value="Unassembled WGS sequence"/>
</dbReference>
<reference evidence="9 10" key="1">
    <citation type="journal article" date="2014" name="Int. J. Syst. Evol. Microbiol.">
        <title>Complete genome sequence of Corynebacterium casei LMG S-19264T (=DSM 44701T), isolated from a smear-ripened cheese.</title>
        <authorList>
            <consortium name="US DOE Joint Genome Institute (JGI-PGF)"/>
            <person name="Walter F."/>
            <person name="Albersmeier A."/>
            <person name="Kalinowski J."/>
            <person name="Ruckert C."/>
        </authorList>
    </citation>
    <scope>NUCLEOTIDE SEQUENCE [LARGE SCALE GENOMIC DNA]</scope>
    <source>
        <strain evidence="9 10">KCTC 23968</strain>
    </source>
</reference>
<protein>
    <recommendedName>
        <fullName evidence="11">Lipoprotein</fullName>
    </recommendedName>
</protein>
<evidence type="ECO:0000256" key="6">
    <source>
        <dbReference type="ARBA" id="ARBA00023288"/>
    </source>
</evidence>
<keyword evidence="4" id="KW-0564">Palmitate</keyword>
<keyword evidence="2 8" id="KW-0732">Signal</keyword>
<dbReference type="EMBL" id="BMYV01000002">
    <property type="protein sequence ID" value="GGX72233.1"/>
    <property type="molecule type" value="Genomic_DNA"/>
</dbReference>
<keyword evidence="5" id="KW-0998">Cell outer membrane</keyword>
<feature type="signal peptide" evidence="8">
    <location>
        <begin position="1"/>
        <end position="27"/>
    </location>
</feature>
<dbReference type="InterPro" id="IPR032831">
    <property type="entry name" value="LptM_cons"/>
</dbReference>
<proteinExistence type="predicted"/>
<dbReference type="NCBIfam" id="NF047847">
    <property type="entry name" value="SS_mature_LptM"/>
    <property type="match status" value="1"/>
</dbReference>
<evidence type="ECO:0000256" key="5">
    <source>
        <dbReference type="ARBA" id="ARBA00023237"/>
    </source>
</evidence>
<accession>A0A918NGX1</accession>
<evidence type="ECO:0000256" key="2">
    <source>
        <dbReference type="ARBA" id="ARBA00022729"/>
    </source>
</evidence>
<evidence type="ECO:0000256" key="8">
    <source>
        <dbReference type="SAM" id="SignalP"/>
    </source>
</evidence>
<evidence type="ECO:0000256" key="3">
    <source>
        <dbReference type="ARBA" id="ARBA00023136"/>
    </source>
</evidence>
<sequence length="77" mass="8268">MQNTSPSKLNFSLKMTILSLLASSLLAGCGIRGDLKTPPPIFGGDSVTDSDRVPTEDLDKDDDDDNFDPLADPEVDE</sequence>
<keyword evidence="3" id="KW-0472">Membrane</keyword>
<name>A0A918NGX1_9PROT</name>